<dbReference type="GO" id="GO:0019323">
    <property type="term" value="P:pentose catabolic process"/>
    <property type="evidence" value="ECO:0007669"/>
    <property type="project" value="TreeGrafter"/>
</dbReference>
<dbReference type="InterPro" id="IPR036409">
    <property type="entry name" value="Aldolase_II/adducin_N_sf"/>
</dbReference>
<evidence type="ECO:0000313" key="6">
    <source>
        <dbReference type="Proteomes" id="UP000578449"/>
    </source>
</evidence>
<dbReference type="RefSeq" id="WP_185053419.1">
    <property type="nucleotide sequence ID" value="NZ_BAABIX010000011.1"/>
</dbReference>
<dbReference type="Proteomes" id="UP000578449">
    <property type="component" value="Unassembled WGS sequence"/>
</dbReference>
<dbReference type="InterPro" id="IPR050197">
    <property type="entry name" value="Aldolase_class_II_sugar_metab"/>
</dbReference>
<feature type="region of interest" description="Disordered" evidence="3">
    <location>
        <begin position="208"/>
        <end position="230"/>
    </location>
</feature>
<sequence length="230" mass="24631">MVMAEQRRLLCEYGRRAAEAGLVVGTAGNLSVRAGDLVAVTPSGVALDRLTPEECPIVDMEGYLVEGERQPSSETPMHLAVYSTTDARAIVHTHSVFGTVVATTMGELPPIHYNTLLLGGVIKVAEYATYGTPELAANVRAALAGRQAALLANHGGVTIGPDLDTAYERTRLLEWLCEVYVRARAVGEPRVLTEEQLAAVVERALNPPAFPRREPASTERTSPSADPKSD</sequence>
<name>A0A840PCX4_9ACTN</name>
<accession>A0A840PCX4</accession>
<organism evidence="5 6">
    <name type="scientific">Thermocatellispora tengchongensis</name>
    <dbReference type="NCBI Taxonomy" id="1073253"/>
    <lineage>
        <taxon>Bacteria</taxon>
        <taxon>Bacillati</taxon>
        <taxon>Actinomycetota</taxon>
        <taxon>Actinomycetes</taxon>
        <taxon>Streptosporangiales</taxon>
        <taxon>Streptosporangiaceae</taxon>
        <taxon>Thermocatellispora</taxon>
    </lineage>
</organism>
<evidence type="ECO:0000256" key="2">
    <source>
        <dbReference type="ARBA" id="ARBA00023239"/>
    </source>
</evidence>
<evidence type="ECO:0000313" key="5">
    <source>
        <dbReference type="EMBL" id="MBB5136556.1"/>
    </source>
</evidence>
<dbReference type="Pfam" id="PF00596">
    <property type="entry name" value="Aldolase_II"/>
    <property type="match status" value="1"/>
</dbReference>
<comment type="caution">
    <text evidence="5">The sequence shown here is derived from an EMBL/GenBank/DDBJ whole genome shotgun (WGS) entry which is preliminary data.</text>
</comment>
<dbReference type="EMBL" id="JACHGN010000014">
    <property type="protein sequence ID" value="MBB5136556.1"/>
    <property type="molecule type" value="Genomic_DNA"/>
</dbReference>
<dbReference type="Gene3D" id="3.40.225.10">
    <property type="entry name" value="Class II aldolase/adducin N-terminal domain"/>
    <property type="match status" value="1"/>
</dbReference>
<dbReference type="PANTHER" id="PTHR22789">
    <property type="entry name" value="FUCULOSE PHOSPHATE ALDOLASE"/>
    <property type="match status" value="1"/>
</dbReference>
<evidence type="ECO:0000259" key="4">
    <source>
        <dbReference type="SMART" id="SM01007"/>
    </source>
</evidence>
<keyword evidence="1" id="KW-0479">Metal-binding</keyword>
<dbReference type="GO" id="GO:0046872">
    <property type="term" value="F:metal ion binding"/>
    <property type="evidence" value="ECO:0007669"/>
    <property type="project" value="UniProtKB-KW"/>
</dbReference>
<keyword evidence="6" id="KW-1185">Reference proteome</keyword>
<dbReference type="EC" id="4.1.2.17" evidence="5"/>
<dbReference type="InterPro" id="IPR001303">
    <property type="entry name" value="Aldolase_II/adducin_N"/>
</dbReference>
<dbReference type="PANTHER" id="PTHR22789:SF0">
    <property type="entry name" value="3-OXO-TETRONATE 4-PHOSPHATE DECARBOXYLASE-RELATED"/>
    <property type="match status" value="1"/>
</dbReference>
<protein>
    <submittedName>
        <fullName evidence="5">L-fuculose-phosphate aldolase</fullName>
        <ecNumber evidence="5">4.1.2.17</ecNumber>
    </submittedName>
</protein>
<dbReference type="GO" id="GO:0008738">
    <property type="term" value="F:L-fuculose-phosphate aldolase activity"/>
    <property type="evidence" value="ECO:0007669"/>
    <property type="project" value="UniProtKB-EC"/>
</dbReference>
<dbReference type="SMART" id="SM01007">
    <property type="entry name" value="Aldolase_II"/>
    <property type="match status" value="1"/>
</dbReference>
<feature type="domain" description="Class II aldolase/adducin N-terminal" evidence="4">
    <location>
        <begin position="8"/>
        <end position="181"/>
    </location>
</feature>
<dbReference type="SUPFAM" id="SSF53639">
    <property type="entry name" value="AraD/HMP-PK domain-like"/>
    <property type="match status" value="1"/>
</dbReference>
<evidence type="ECO:0000256" key="1">
    <source>
        <dbReference type="ARBA" id="ARBA00022723"/>
    </source>
</evidence>
<keyword evidence="2 5" id="KW-0456">Lyase</keyword>
<evidence type="ECO:0000256" key="3">
    <source>
        <dbReference type="SAM" id="MobiDB-lite"/>
    </source>
</evidence>
<gene>
    <name evidence="5" type="ORF">HNP84_006303</name>
</gene>
<reference evidence="5 6" key="1">
    <citation type="submission" date="2020-08" db="EMBL/GenBank/DDBJ databases">
        <title>Genomic Encyclopedia of Type Strains, Phase IV (KMG-IV): sequencing the most valuable type-strain genomes for metagenomic binning, comparative biology and taxonomic classification.</title>
        <authorList>
            <person name="Goeker M."/>
        </authorList>
    </citation>
    <scope>NUCLEOTIDE SEQUENCE [LARGE SCALE GENOMIC DNA]</scope>
    <source>
        <strain evidence="5 6">DSM 45615</strain>
    </source>
</reference>
<dbReference type="AlphaFoldDB" id="A0A840PCX4"/>
<dbReference type="GO" id="GO:0005829">
    <property type="term" value="C:cytosol"/>
    <property type="evidence" value="ECO:0007669"/>
    <property type="project" value="TreeGrafter"/>
</dbReference>
<proteinExistence type="predicted"/>